<evidence type="ECO:0000256" key="5">
    <source>
        <dbReference type="ARBA" id="ARBA00023125"/>
    </source>
</evidence>
<keyword evidence="2" id="KW-0479">Metal-binding</keyword>
<dbReference type="Pfam" id="PF16900">
    <property type="entry name" value="REPA_OB_2"/>
    <property type="match status" value="1"/>
</dbReference>
<keyword evidence="3" id="KW-0863">Zinc-finger</keyword>
<evidence type="ECO:0000256" key="3">
    <source>
        <dbReference type="ARBA" id="ARBA00022771"/>
    </source>
</evidence>
<dbReference type="InterPro" id="IPR012340">
    <property type="entry name" value="NA-bd_OB-fold"/>
</dbReference>
<reference evidence="8" key="1">
    <citation type="submission" date="2022-03" db="EMBL/GenBank/DDBJ databases">
        <title>Draft genome sequence of Aduncisulcus paluster, a free-living microaerophilic Fornicata.</title>
        <authorList>
            <person name="Yuyama I."/>
            <person name="Kume K."/>
            <person name="Tamura T."/>
            <person name="Inagaki Y."/>
            <person name="Hashimoto T."/>
        </authorList>
    </citation>
    <scope>NUCLEOTIDE SEQUENCE</scope>
    <source>
        <strain evidence="8">NY0171</strain>
    </source>
</reference>
<evidence type="ECO:0000313" key="8">
    <source>
        <dbReference type="EMBL" id="GKT32897.1"/>
    </source>
</evidence>
<dbReference type="EMBL" id="BQXS01010082">
    <property type="protein sequence ID" value="GKT32897.1"/>
    <property type="molecule type" value="Genomic_DNA"/>
</dbReference>
<dbReference type="InterPro" id="IPR031657">
    <property type="entry name" value="REPA_OB_2"/>
</dbReference>
<gene>
    <name evidence="8" type="ORF">ADUPG1_006944</name>
</gene>
<sequence>MKTFSRSDGHEGCLFSAVLLDATQTEMRLTAFNEDAKKLYPILEEEKVFFLSNCSVSRSRQQYKLKDMEFELKATRDTQVQECIRQDIQSLFQKVSITPETIDIISQKAATMDRFDTLDTIAVVHSIGEKREIDTKNGLVDTREVLFVDQTKHAIKLSLWRDKATVPPFKQGDVCILKNVGVRVYREQPALTLLSSSQLIVNPEWSDEAIKLAGWARTNLTPDFTPEGASIMSSGDSPAASKELRHRVPCREIIHRKCGLEFPMTFFVHGIVCDASSKKLYYLSCSKCKKKIEVQGQQSFCPNCQQTVAAVPRFMPRVTIMDESGTLSAMAFDETARKIIGHTAAEIFDADQRNPDREGGDVSAETREMLNEAVHREGIFKVTCKGNEYQGQVRQRCSFSNFIPLTAGKWAGEGRLLLKSIKDILGME</sequence>
<keyword evidence="5 8" id="KW-0238">DNA-binding</keyword>
<feature type="domain" description="Replication protein A OB" evidence="7">
    <location>
        <begin position="112"/>
        <end position="202"/>
    </location>
</feature>
<comment type="similarity">
    <text evidence="1">Belongs to the replication factor A protein 1 family.</text>
</comment>
<evidence type="ECO:0000259" key="6">
    <source>
        <dbReference type="Pfam" id="PF08646"/>
    </source>
</evidence>
<feature type="domain" description="Replication factor A C-terminal" evidence="6">
    <location>
        <begin position="268"/>
        <end position="405"/>
    </location>
</feature>
<dbReference type="Gene3D" id="2.40.50.140">
    <property type="entry name" value="Nucleic acid-binding proteins"/>
    <property type="match status" value="3"/>
</dbReference>
<proteinExistence type="inferred from homology"/>
<dbReference type="SUPFAM" id="SSF50249">
    <property type="entry name" value="Nucleic acid-binding proteins"/>
    <property type="match status" value="3"/>
</dbReference>
<comment type="caution">
    <text evidence="8">The sequence shown here is derived from an EMBL/GenBank/DDBJ whole genome shotgun (WGS) entry which is preliminary data.</text>
</comment>
<evidence type="ECO:0000259" key="7">
    <source>
        <dbReference type="Pfam" id="PF16900"/>
    </source>
</evidence>
<dbReference type="PANTHER" id="PTHR47165:SF4">
    <property type="entry name" value="OS03G0429900 PROTEIN"/>
    <property type="match status" value="1"/>
</dbReference>
<dbReference type="CDD" id="cd04476">
    <property type="entry name" value="RPA1_DBD_C"/>
    <property type="match status" value="1"/>
</dbReference>
<name>A0ABQ5KK55_9EUKA</name>
<keyword evidence="9" id="KW-1185">Reference proteome</keyword>
<evidence type="ECO:0000313" key="9">
    <source>
        <dbReference type="Proteomes" id="UP001057375"/>
    </source>
</evidence>
<dbReference type="CDD" id="cd04475">
    <property type="entry name" value="RPA1_DBD_B"/>
    <property type="match status" value="1"/>
</dbReference>
<protein>
    <submittedName>
        <fullName evidence="8">Replication protein A 70 kDa DNA-binding subunit B</fullName>
    </submittedName>
</protein>
<evidence type="ECO:0000256" key="1">
    <source>
        <dbReference type="ARBA" id="ARBA00005690"/>
    </source>
</evidence>
<dbReference type="PANTHER" id="PTHR47165">
    <property type="entry name" value="OS03G0429900 PROTEIN"/>
    <property type="match status" value="1"/>
</dbReference>
<dbReference type="InterPro" id="IPR047192">
    <property type="entry name" value="Euk_RPA1_DBD_C"/>
</dbReference>
<keyword evidence="4" id="KW-0862">Zinc</keyword>
<dbReference type="GO" id="GO:0003677">
    <property type="term" value="F:DNA binding"/>
    <property type="evidence" value="ECO:0007669"/>
    <property type="project" value="UniProtKB-KW"/>
</dbReference>
<dbReference type="Proteomes" id="UP001057375">
    <property type="component" value="Unassembled WGS sequence"/>
</dbReference>
<dbReference type="InterPro" id="IPR013955">
    <property type="entry name" value="Rep_factor-A_C"/>
</dbReference>
<accession>A0ABQ5KK55</accession>
<organism evidence="8 9">
    <name type="scientific">Aduncisulcus paluster</name>
    <dbReference type="NCBI Taxonomy" id="2918883"/>
    <lineage>
        <taxon>Eukaryota</taxon>
        <taxon>Metamonada</taxon>
        <taxon>Carpediemonas-like organisms</taxon>
        <taxon>Aduncisulcus</taxon>
    </lineage>
</organism>
<evidence type="ECO:0000256" key="2">
    <source>
        <dbReference type="ARBA" id="ARBA00022723"/>
    </source>
</evidence>
<dbReference type="Pfam" id="PF08646">
    <property type="entry name" value="Rep_fac-A_C"/>
    <property type="match status" value="1"/>
</dbReference>
<evidence type="ECO:0000256" key="4">
    <source>
        <dbReference type="ARBA" id="ARBA00022833"/>
    </source>
</evidence>